<dbReference type="RefSeq" id="WP_078933364.1">
    <property type="nucleotide sequence ID" value="NZ_FUWG01000010.1"/>
</dbReference>
<keyword evidence="1" id="KW-0812">Transmembrane</keyword>
<evidence type="ECO:0008006" key="4">
    <source>
        <dbReference type="Google" id="ProtNLM"/>
    </source>
</evidence>
<feature type="transmembrane region" description="Helical" evidence="1">
    <location>
        <begin position="6"/>
        <end position="22"/>
    </location>
</feature>
<gene>
    <name evidence="2" type="ORF">SAMN02745149_01454</name>
</gene>
<keyword evidence="1" id="KW-1133">Transmembrane helix</keyword>
<feature type="transmembrane region" description="Helical" evidence="1">
    <location>
        <begin position="60"/>
        <end position="80"/>
    </location>
</feature>
<feature type="transmembrane region" description="Helical" evidence="1">
    <location>
        <begin position="34"/>
        <end position="54"/>
    </location>
</feature>
<evidence type="ECO:0000256" key="1">
    <source>
        <dbReference type="SAM" id="Phobius"/>
    </source>
</evidence>
<proteinExistence type="predicted"/>
<dbReference type="Proteomes" id="UP000190423">
    <property type="component" value="Unassembled WGS sequence"/>
</dbReference>
<keyword evidence="1" id="KW-0472">Membrane</keyword>
<evidence type="ECO:0000313" key="2">
    <source>
        <dbReference type="EMBL" id="SJZ49783.1"/>
    </source>
</evidence>
<evidence type="ECO:0000313" key="3">
    <source>
        <dbReference type="Proteomes" id="UP000190423"/>
    </source>
</evidence>
<dbReference type="EMBL" id="FUWG01000010">
    <property type="protein sequence ID" value="SJZ49783.1"/>
    <property type="molecule type" value="Genomic_DNA"/>
</dbReference>
<dbReference type="AlphaFoldDB" id="A0A1T4L5A6"/>
<name>A0A1T4L5A6_TREPO</name>
<dbReference type="OrthoDB" id="5827at2"/>
<keyword evidence="3" id="KW-1185">Reference proteome</keyword>
<dbReference type="GeneID" id="78316750"/>
<accession>A0A1T4L5A6</accession>
<dbReference type="STRING" id="261392.SAMN02745149_01454"/>
<protein>
    <recommendedName>
        <fullName evidence="4">PQ loop repeat-containing protein</fullName>
    </recommendedName>
</protein>
<organism evidence="2 3">
    <name type="scientific">Treponema porcinum</name>
    <dbReference type="NCBI Taxonomy" id="261392"/>
    <lineage>
        <taxon>Bacteria</taxon>
        <taxon>Pseudomonadati</taxon>
        <taxon>Spirochaetota</taxon>
        <taxon>Spirochaetia</taxon>
        <taxon>Spirochaetales</taxon>
        <taxon>Treponemataceae</taxon>
        <taxon>Treponema</taxon>
    </lineage>
</organism>
<sequence>MSELLETVMLVCFGLSWPINVWKNVKAKTARNMSLRFIMLIVAGYAAGIIAKIHSGSVSYVLAVYILNLVIVAINIPVYFMNRRYDRLGKEEKVSAQDGIIQPEAV</sequence>
<reference evidence="2 3" key="1">
    <citation type="submission" date="2017-02" db="EMBL/GenBank/DDBJ databases">
        <authorList>
            <person name="Peterson S.W."/>
        </authorList>
    </citation>
    <scope>NUCLEOTIDE SEQUENCE [LARGE SCALE GENOMIC DNA]</scope>
    <source>
        <strain evidence="2 3">ATCC BAA-908</strain>
    </source>
</reference>